<name>A0A132NYC1_GIAIN</name>
<dbReference type="FunFam" id="4.10.1000.10:FF:000064">
    <property type="entry name" value="Putative zinc finger domain-containing protein"/>
    <property type="match status" value="1"/>
</dbReference>
<evidence type="ECO:0000256" key="4">
    <source>
        <dbReference type="ARBA" id="ARBA00022737"/>
    </source>
</evidence>
<organism evidence="11 12">
    <name type="scientific">Giardia duodenalis assemblage B</name>
    <dbReference type="NCBI Taxonomy" id="1394984"/>
    <lineage>
        <taxon>Eukaryota</taxon>
        <taxon>Metamonada</taxon>
        <taxon>Diplomonadida</taxon>
        <taxon>Hexamitidae</taxon>
        <taxon>Giardiinae</taxon>
        <taxon>Giardia</taxon>
    </lineage>
</organism>
<comment type="subcellular location">
    <subcellularLocation>
        <location evidence="1">Nucleus</location>
    </subcellularLocation>
</comment>
<feature type="domain" description="C3H1-type" evidence="10">
    <location>
        <begin position="38"/>
        <end position="65"/>
    </location>
</feature>
<protein>
    <submittedName>
        <fullName evidence="11">Putative zinc finger domain-containing protein</fullName>
    </submittedName>
</protein>
<dbReference type="PROSITE" id="PS50103">
    <property type="entry name" value="ZF_C3H1"/>
    <property type="match status" value="2"/>
</dbReference>
<keyword evidence="5 9" id="KW-0863">Zinc-finger</keyword>
<dbReference type="PANTHER" id="PTHR23102:SF24">
    <property type="entry name" value="CLEAVAGE AND POLYADENYLATION SPECIFICITY FACTOR SUBUNIT 4"/>
    <property type="match status" value="1"/>
</dbReference>
<keyword evidence="2" id="KW-0507">mRNA processing</keyword>
<reference evidence="11 12" key="1">
    <citation type="journal article" date="2015" name="Mol. Biochem. Parasitol.">
        <title>Identification of polymorphic genes for use in assemblage B genotyping assays through comparative genomics of multiple assemblage B Giardia duodenalis isolates.</title>
        <authorList>
            <person name="Wielinga C."/>
            <person name="Thompson R.C."/>
            <person name="Monis P."/>
            <person name="Ryan U."/>
        </authorList>
    </citation>
    <scope>NUCLEOTIDE SEQUENCE [LARGE SCALE GENOMIC DNA]</scope>
    <source>
        <strain evidence="11 12">BAH15c1</strain>
    </source>
</reference>
<keyword evidence="7" id="KW-0694">RNA-binding</keyword>
<dbReference type="GO" id="GO:0003723">
    <property type="term" value="F:RNA binding"/>
    <property type="evidence" value="ECO:0007669"/>
    <property type="project" value="UniProtKB-KW"/>
</dbReference>
<accession>A0A132NYC1</accession>
<dbReference type="GO" id="GO:0006397">
    <property type="term" value="P:mRNA processing"/>
    <property type="evidence" value="ECO:0007669"/>
    <property type="project" value="UniProtKB-KW"/>
</dbReference>
<dbReference type="PANTHER" id="PTHR23102">
    <property type="entry name" value="CLEAVAGE AND POLYADENYLATION SPECIFICITY FACTOR SUBUNIT 4-RELATED"/>
    <property type="match status" value="1"/>
</dbReference>
<feature type="zinc finger region" description="C3H1-type" evidence="9">
    <location>
        <begin position="118"/>
        <end position="140"/>
    </location>
</feature>
<evidence type="ECO:0000256" key="1">
    <source>
        <dbReference type="ARBA" id="ARBA00004123"/>
    </source>
</evidence>
<evidence type="ECO:0000313" key="12">
    <source>
        <dbReference type="Proteomes" id="UP000070089"/>
    </source>
</evidence>
<proteinExistence type="predicted"/>
<keyword evidence="6 9" id="KW-0862">Zinc</keyword>
<dbReference type="SMART" id="SM00356">
    <property type="entry name" value="ZnF_C3H1"/>
    <property type="match status" value="3"/>
</dbReference>
<sequence length="264" mass="30442">MNYALESCFRTQNSEQLNTFIRDKIGIYAHMETDSSRKTNKTVCKHYIRDQCKKGDDCEFIHEYAIDKLDLCKFGDNCTNHYCIYNHKSSKRADVCCSFARGVCLNKTCDSRHIVYTLCPRYLAGFCPEGPNCTMQHPQLSGPITIYTRQVMKKPGYIGHCGHCCKYHGDAHEITDNDKKDRYNVHHGQTSIEDNTDFTGMLLQCPTAKDGSRLARDNAIINKVFEHTPENFRRLYDILREIESSERADRARARANKEIEDEDA</sequence>
<gene>
    <name evidence="11" type="ORF">QR46_0953</name>
</gene>
<feature type="zinc finger region" description="C3H1-type" evidence="9">
    <location>
        <begin position="38"/>
        <end position="65"/>
    </location>
</feature>
<dbReference type="Proteomes" id="UP000070089">
    <property type="component" value="Unassembled WGS sequence"/>
</dbReference>
<dbReference type="AlphaFoldDB" id="A0A132NYC1"/>
<dbReference type="EMBL" id="JXTI01000016">
    <property type="protein sequence ID" value="KWX15065.1"/>
    <property type="molecule type" value="Genomic_DNA"/>
</dbReference>
<dbReference type="InterPro" id="IPR045348">
    <property type="entry name" value="CPSF4/Yth1"/>
</dbReference>
<dbReference type="InterPro" id="IPR000571">
    <property type="entry name" value="Znf_CCCH"/>
</dbReference>
<evidence type="ECO:0000256" key="7">
    <source>
        <dbReference type="ARBA" id="ARBA00022884"/>
    </source>
</evidence>
<evidence type="ECO:0000313" key="11">
    <source>
        <dbReference type="EMBL" id="KWX15065.1"/>
    </source>
</evidence>
<evidence type="ECO:0000256" key="6">
    <source>
        <dbReference type="ARBA" id="ARBA00022833"/>
    </source>
</evidence>
<dbReference type="Gene3D" id="4.10.1000.10">
    <property type="entry name" value="Zinc finger, CCCH-type"/>
    <property type="match status" value="1"/>
</dbReference>
<keyword evidence="3 9" id="KW-0479">Metal-binding</keyword>
<dbReference type="GO" id="GO:0005634">
    <property type="term" value="C:nucleus"/>
    <property type="evidence" value="ECO:0007669"/>
    <property type="project" value="UniProtKB-SubCell"/>
</dbReference>
<feature type="domain" description="C3H1-type" evidence="10">
    <location>
        <begin position="118"/>
        <end position="140"/>
    </location>
</feature>
<keyword evidence="4" id="KW-0677">Repeat</keyword>
<evidence type="ECO:0000256" key="8">
    <source>
        <dbReference type="ARBA" id="ARBA00023242"/>
    </source>
</evidence>
<evidence type="ECO:0000256" key="9">
    <source>
        <dbReference type="PROSITE-ProRule" id="PRU00723"/>
    </source>
</evidence>
<evidence type="ECO:0000256" key="2">
    <source>
        <dbReference type="ARBA" id="ARBA00022664"/>
    </source>
</evidence>
<dbReference type="GO" id="GO:0008270">
    <property type="term" value="F:zinc ion binding"/>
    <property type="evidence" value="ECO:0007669"/>
    <property type="project" value="UniProtKB-KW"/>
</dbReference>
<dbReference type="OrthoDB" id="1914176at2759"/>
<evidence type="ECO:0000256" key="5">
    <source>
        <dbReference type="ARBA" id="ARBA00022771"/>
    </source>
</evidence>
<keyword evidence="8" id="KW-0539">Nucleus</keyword>
<evidence type="ECO:0000259" key="10">
    <source>
        <dbReference type="PROSITE" id="PS50103"/>
    </source>
</evidence>
<dbReference type="VEuPathDB" id="GiardiaDB:QR46_0953"/>
<evidence type="ECO:0000256" key="3">
    <source>
        <dbReference type="ARBA" id="ARBA00022723"/>
    </source>
</evidence>
<dbReference type="SUPFAM" id="SSF90229">
    <property type="entry name" value="CCCH zinc finger"/>
    <property type="match status" value="1"/>
</dbReference>
<dbReference type="InterPro" id="IPR036855">
    <property type="entry name" value="Znf_CCCH_sf"/>
</dbReference>
<comment type="caution">
    <text evidence="11">The sequence shown here is derived from an EMBL/GenBank/DDBJ whole genome shotgun (WGS) entry which is preliminary data.</text>
</comment>